<evidence type="ECO:0000313" key="4">
    <source>
        <dbReference type="Proteomes" id="UP001589575"/>
    </source>
</evidence>
<reference evidence="3 4" key="1">
    <citation type="submission" date="2024-09" db="EMBL/GenBank/DDBJ databases">
        <authorList>
            <person name="Sun Q."/>
            <person name="Mori K."/>
        </authorList>
    </citation>
    <scope>NUCLEOTIDE SEQUENCE [LARGE SCALE GENOMIC DNA]</scope>
    <source>
        <strain evidence="3 4">CCM 7609</strain>
    </source>
</reference>
<comment type="caution">
    <text evidence="3">The sequence shown here is derived from an EMBL/GenBank/DDBJ whole genome shotgun (WGS) entry which is preliminary data.</text>
</comment>
<protein>
    <submittedName>
        <fullName evidence="3">DUF2087 domain-containing protein</fullName>
    </submittedName>
</protein>
<dbReference type="Pfam" id="PF09860">
    <property type="entry name" value="DUF2087"/>
    <property type="match status" value="1"/>
</dbReference>
<dbReference type="EMBL" id="JBHMFI010000001">
    <property type="protein sequence ID" value="MFB9072632.1"/>
    <property type="molecule type" value="Genomic_DNA"/>
</dbReference>
<dbReference type="InterPro" id="IPR018656">
    <property type="entry name" value="DUF2087"/>
</dbReference>
<evidence type="ECO:0000256" key="1">
    <source>
        <dbReference type="SAM" id="MobiDB-lite"/>
    </source>
</evidence>
<evidence type="ECO:0000259" key="2">
    <source>
        <dbReference type="Pfam" id="PF09860"/>
    </source>
</evidence>
<sequence length="285" mass="29926">MCTSPRNCCSSSRTTTSAPGPACGSVVGPVAGPSFWSAVGWVSGSRSVSRSMGGVPSGCGRHRVLSLHCAGPRGHGQAWKTLSVVPGLGNTGVMSDPANTPAAPSPHPSDAAPDWKPILAALGNEAARTVFARAALGILDPVARGDLTTKEQKSVEGWLKLGILTEDDIGSVTVDGNALRAPLIVPARGGQREARAGVGKFLVDGRGPRIDTMPASPAERTEVLRWVRDHALEPDEVLTEVQLNQRLHVFHPDVAMLRRYLVDASLLERTATGTEYAIPADSRIP</sequence>
<accession>A0ABV5G151</accession>
<feature type="domain" description="DUF2087" evidence="2">
    <location>
        <begin position="209"/>
        <end position="276"/>
    </location>
</feature>
<evidence type="ECO:0000313" key="3">
    <source>
        <dbReference type="EMBL" id="MFB9072632.1"/>
    </source>
</evidence>
<dbReference type="Proteomes" id="UP001589575">
    <property type="component" value="Unassembled WGS sequence"/>
</dbReference>
<gene>
    <name evidence="3" type="ORF">ACFFX0_16070</name>
</gene>
<feature type="compositionally biased region" description="Low complexity" evidence="1">
    <location>
        <begin position="1"/>
        <end position="17"/>
    </location>
</feature>
<feature type="region of interest" description="Disordered" evidence="1">
    <location>
        <begin position="90"/>
        <end position="111"/>
    </location>
</feature>
<feature type="region of interest" description="Disordered" evidence="1">
    <location>
        <begin position="1"/>
        <end position="21"/>
    </location>
</feature>
<name>A0ABV5G151_9MICC</name>
<organism evidence="3 4">
    <name type="scientific">Citricoccus parietis</name>
    <dbReference type="NCBI Taxonomy" id="592307"/>
    <lineage>
        <taxon>Bacteria</taxon>
        <taxon>Bacillati</taxon>
        <taxon>Actinomycetota</taxon>
        <taxon>Actinomycetes</taxon>
        <taxon>Micrococcales</taxon>
        <taxon>Micrococcaceae</taxon>
        <taxon>Citricoccus</taxon>
    </lineage>
</organism>
<proteinExistence type="predicted"/>
<keyword evidence="4" id="KW-1185">Reference proteome</keyword>